<proteinExistence type="predicted"/>
<sequence length="120" mass="12554">MSELVAAFRNDAGSAGSYDDSDRLVPGMGPPGPYQLPAVEALAWHHDPAPLPPVVAALQRQHDRFVASPQWAQIRHHHEEQQQRLQQLCDQRGSSEASCVAGDAGDAGQGGPAASAGPAG</sequence>
<evidence type="ECO:0000256" key="1">
    <source>
        <dbReference type="SAM" id="MobiDB-lite"/>
    </source>
</evidence>
<dbReference type="RefSeq" id="XP_013902966.1">
    <property type="nucleotide sequence ID" value="XM_014047512.1"/>
</dbReference>
<dbReference type="KEGG" id="mng:MNEG_4009"/>
<keyword evidence="3" id="KW-1185">Reference proteome</keyword>
<dbReference type="AlphaFoldDB" id="A0A0D2MTX5"/>
<feature type="region of interest" description="Disordered" evidence="1">
    <location>
        <begin position="1"/>
        <end position="31"/>
    </location>
</feature>
<name>A0A0D2MTX5_9CHLO</name>
<gene>
    <name evidence="2" type="ORF">MNEG_4009</name>
</gene>
<dbReference type="EMBL" id="KK100753">
    <property type="protein sequence ID" value="KIZ03947.1"/>
    <property type="molecule type" value="Genomic_DNA"/>
</dbReference>
<dbReference type="GeneID" id="25736887"/>
<reference evidence="2 3" key="1">
    <citation type="journal article" date="2013" name="BMC Genomics">
        <title>Reconstruction of the lipid metabolism for the microalga Monoraphidium neglectum from its genome sequence reveals characteristics suitable for biofuel production.</title>
        <authorList>
            <person name="Bogen C."/>
            <person name="Al-Dilaimi A."/>
            <person name="Albersmeier A."/>
            <person name="Wichmann J."/>
            <person name="Grundmann M."/>
            <person name="Rupp O."/>
            <person name="Lauersen K.J."/>
            <person name="Blifernez-Klassen O."/>
            <person name="Kalinowski J."/>
            <person name="Goesmann A."/>
            <person name="Mussgnug J.H."/>
            <person name="Kruse O."/>
        </authorList>
    </citation>
    <scope>NUCLEOTIDE SEQUENCE [LARGE SCALE GENOMIC DNA]</scope>
    <source>
        <strain evidence="2 3">SAG 48.87</strain>
    </source>
</reference>
<organism evidence="2 3">
    <name type="scientific">Monoraphidium neglectum</name>
    <dbReference type="NCBI Taxonomy" id="145388"/>
    <lineage>
        <taxon>Eukaryota</taxon>
        <taxon>Viridiplantae</taxon>
        <taxon>Chlorophyta</taxon>
        <taxon>core chlorophytes</taxon>
        <taxon>Chlorophyceae</taxon>
        <taxon>CS clade</taxon>
        <taxon>Sphaeropleales</taxon>
        <taxon>Selenastraceae</taxon>
        <taxon>Monoraphidium</taxon>
    </lineage>
</organism>
<protein>
    <submittedName>
        <fullName evidence="2">Uncharacterized protein</fullName>
    </submittedName>
</protein>
<evidence type="ECO:0000313" key="2">
    <source>
        <dbReference type="EMBL" id="KIZ03947.1"/>
    </source>
</evidence>
<accession>A0A0D2MTX5</accession>
<dbReference type="Proteomes" id="UP000054498">
    <property type="component" value="Unassembled WGS sequence"/>
</dbReference>
<evidence type="ECO:0000313" key="3">
    <source>
        <dbReference type="Proteomes" id="UP000054498"/>
    </source>
</evidence>
<feature type="region of interest" description="Disordered" evidence="1">
    <location>
        <begin position="75"/>
        <end position="120"/>
    </location>
</feature>